<name>A0A7W7KF62_9SPHN</name>
<comment type="caution">
    <text evidence="1">The sequence shown here is derived from an EMBL/GenBank/DDBJ whole genome shotgun (WGS) entry which is preliminary data.</text>
</comment>
<protein>
    <submittedName>
        <fullName evidence="1">Transposase-like protein</fullName>
    </submittedName>
</protein>
<accession>A0A7W7KF62</accession>
<sequence>MPRPGKPAGPFRYFNSFPEVIRLAVLMYVRSPLSMRNVEDLLFQRRMDICHWRGWL</sequence>
<evidence type="ECO:0000313" key="2">
    <source>
        <dbReference type="Proteomes" id="UP000555448"/>
    </source>
</evidence>
<dbReference type="EMBL" id="JACHLR010000055">
    <property type="protein sequence ID" value="MBB4861088.1"/>
    <property type="molecule type" value="Genomic_DNA"/>
</dbReference>
<dbReference type="Proteomes" id="UP000555448">
    <property type="component" value="Unassembled WGS sequence"/>
</dbReference>
<dbReference type="RefSeq" id="WP_184250823.1">
    <property type="nucleotide sequence ID" value="NZ_JACHLR010000055.1"/>
</dbReference>
<organism evidence="1 2">
    <name type="scientific">Novosphingobium chloroacetimidivorans</name>
    <dbReference type="NCBI Taxonomy" id="1428314"/>
    <lineage>
        <taxon>Bacteria</taxon>
        <taxon>Pseudomonadati</taxon>
        <taxon>Pseudomonadota</taxon>
        <taxon>Alphaproteobacteria</taxon>
        <taxon>Sphingomonadales</taxon>
        <taxon>Sphingomonadaceae</taxon>
        <taxon>Novosphingobium</taxon>
    </lineage>
</organism>
<evidence type="ECO:0000313" key="1">
    <source>
        <dbReference type="EMBL" id="MBB4861088.1"/>
    </source>
</evidence>
<reference evidence="1 2" key="1">
    <citation type="submission" date="2020-08" db="EMBL/GenBank/DDBJ databases">
        <title>Functional genomics of gut bacteria from endangered species of beetles.</title>
        <authorList>
            <person name="Carlos-Shanley C."/>
        </authorList>
    </citation>
    <scope>NUCLEOTIDE SEQUENCE [LARGE SCALE GENOMIC DNA]</scope>
    <source>
        <strain evidence="1 2">S00245</strain>
    </source>
</reference>
<keyword evidence="2" id="KW-1185">Reference proteome</keyword>
<gene>
    <name evidence="1" type="ORF">HNO88_004442</name>
</gene>
<proteinExistence type="predicted"/>
<dbReference type="AlphaFoldDB" id="A0A7W7KF62"/>